<proteinExistence type="predicted"/>
<reference evidence="1 2" key="1">
    <citation type="submission" date="2023-03" db="EMBL/GenBank/DDBJ databases">
        <title>High recombination rates correlate with genetic variation in Cardiocondyla obscurior ants.</title>
        <authorList>
            <person name="Errbii M."/>
        </authorList>
    </citation>
    <scope>NUCLEOTIDE SEQUENCE [LARGE SCALE GENOMIC DNA]</scope>
    <source>
        <strain evidence="1">Alpha-2009</strain>
        <tissue evidence="1">Whole body</tissue>
    </source>
</reference>
<dbReference type="AlphaFoldDB" id="A0AAW2G2N6"/>
<dbReference type="Proteomes" id="UP001430953">
    <property type="component" value="Unassembled WGS sequence"/>
</dbReference>
<evidence type="ECO:0000313" key="2">
    <source>
        <dbReference type="Proteomes" id="UP001430953"/>
    </source>
</evidence>
<keyword evidence="2" id="KW-1185">Reference proteome</keyword>
<accession>A0AAW2G2N6</accession>
<gene>
    <name evidence="1" type="ORF">PUN28_007277</name>
</gene>
<name>A0AAW2G2N6_9HYME</name>
<dbReference type="EMBL" id="JADYXP020000006">
    <property type="protein sequence ID" value="KAL0122439.1"/>
    <property type="molecule type" value="Genomic_DNA"/>
</dbReference>
<organism evidence="1 2">
    <name type="scientific">Cardiocondyla obscurior</name>
    <dbReference type="NCBI Taxonomy" id="286306"/>
    <lineage>
        <taxon>Eukaryota</taxon>
        <taxon>Metazoa</taxon>
        <taxon>Ecdysozoa</taxon>
        <taxon>Arthropoda</taxon>
        <taxon>Hexapoda</taxon>
        <taxon>Insecta</taxon>
        <taxon>Pterygota</taxon>
        <taxon>Neoptera</taxon>
        <taxon>Endopterygota</taxon>
        <taxon>Hymenoptera</taxon>
        <taxon>Apocrita</taxon>
        <taxon>Aculeata</taxon>
        <taxon>Formicoidea</taxon>
        <taxon>Formicidae</taxon>
        <taxon>Myrmicinae</taxon>
        <taxon>Cardiocondyla</taxon>
    </lineage>
</organism>
<sequence>MNNYVIFFFSHTETSFSKESTSNKAEKKVDRLSRLSRSCFWH</sequence>
<evidence type="ECO:0000313" key="1">
    <source>
        <dbReference type="EMBL" id="KAL0122439.1"/>
    </source>
</evidence>
<comment type="caution">
    <text evidence="1">The sequence shown here is derived from an EMBL/GenBank/DDBJ whole genome shotgun (WGS) entry which is preliminary data.</text>
</comment>
<protein>
    <submittedName>
        <fullName evidence="1">Uncharacterized protein</fullName>
    </submittedName>
</protein>